<reference evidence="1 2" key="1">
    <citation type="journal article" date="2023" name="IScience">
        <title>Expanded male sex-determining region conserved during the evolution of homothallism in the green alga Volvox.</title>
        <authorList>
            <person name="Yamamoto K."/>
            <person name="Matsuzaki R."/>
            <person name="Mahakham W."/>
            <person name="Heman W."/>
            <person name="Sekimoto H."/>
            <person name="Kawachi M."/>
            <person name="Minakuchi Y."/>
            <person name="Toyoda A."/>
            <person name="Nozaki H."/>
        </authorList>
    </citation>
    <scope>NUCLEOTIDE SEQUENCE [LARGE SCALE GENOMIC DNA]</scope>
    <source>
        <strain evidence="1 2">NIES-4468</strain>
    </source>
</reference>
<accession>A0ABQ5RUM0</accession>
<dbReference type="EMBL" id="BSDZ01000008">
    <property type="protein sequence ID" value="GLI60904.1"/>
    <property type="molecule type" value="Genomic_DNA"/>
</dbReference>
<feature type="non-terminal residue" evidence="1">
    <location>
        <position position="109"/>
    </location>
</feature>
<feature type="non-terminal residue" evidence="1">
    <location>
        <position position="1"/>
    </location>
</feature>
<gene>
    <name evidence="1" type="ORF">VaNZ11_003135</name>
</gene>
<dbReference type="Proteomes" id="UP001165090">
    <property type="component" value="Unassembled WGS sequence"/>
</dbReference>
<keyword evidence="2" id="KW-1185">Reference proteome</keyword>
<name>A0ABQ5RUM0_9CHLO</name>
<organism evidence="1 2">
    <name type="scientific">Volvox africanus</name>
    <dbReference type="NCBI Taxonomy" id="51714"/>
    <lineage>
        <taxon>Eukaryota</taxon>
        <taxon>Viridiplantae</taxon>
        <taxon>Chlorophyta</taxon>
        <taxon>core chlorophytes</taxon>
        <taxon>Chlorophyceae</taxon>
        <taxon>CS clade</taxon>
        <taxon>Chlamydomonadales</taxon>
        <taxon>Volvocaceae</taxon>
        <taxon>Volvox</taxon>
    </lineage>
</organism>
<evidence type="ECO:0000313" key="2">
    <source>
        <dbReference type="Proteomes" id="UP001165090"/>
    </source>
</evidence>
<evidence type="ECO:0000313" key="1">
    <source>
        <dbReference type="EMBL" id="GLI60904.1"/>
    </source>
</evidence>
<proteinExistence type="predicted"/>
<sequence>RLLNPNDRLFLSLTVDEAARLPPHSGYGLRVTLVSWLGTASSETVEFSKFAAPDVAPPVWISGPRDQSFRLSEGFRASAEAGQVCGGGGAYWRWTSPSDWLVLGPEDLT</sequence>
<comment type="caution">
    <text evidence="1">The sequence shown here is derived from an EMBL/GenBank/DDBJ whole genome shotgun (WGS) entry which is preliminary data.</text>
</comment>
<protein>
    <submittedName>
        <fullName evidence="1">Uncharacterized protein</fullName>
    </submittedName>
</protein>